<dbReference type="PANTHER" id="PTHR32410">
    <property type="entry name" value="CYSTEINE/HISTIDINE-RICH C1 DOMAIN FAMILY PROTEIN"/>
    <property type="match status" value="1"/>
</dbReference>
<evidence type="ECO:0000313" key="3">
    <source>
        <dbReference type="EMBL" id="WOG94904.1"/>
    </source>
</evidence>
<accession>A0AAF1ATY4</accession>
<name>A0AAF1ATY4_DAUCS</name>
<dbReference type="KEGG" id="dcr:108214813"/>
<keyword evidence="1" id="KW-0677">Repeat</keyword>
<dbReference type="EMBL" id="CP093345">
    <property type="protein sequence ID" value="WOG94904.1"/>
    <property type="molecule type" value="Genomic_DNA"/>
</dbReference>
<proteinExistence type="predicted"/>
<evidence type="ECO:0000259" key="2">
    <source>
        <dbReference type="PROSITE" id="PS00028"/>
    </source>
</evidence>
<evidence type="ECO:0000313" key="4">
    <source>
        <dbReference type="Proteomes" id="UP000077755"/>
    </source>
</evidence>
<dbReference type="PANTHER" id="PTHR32410:SF216">
    <property type="entry name" value="PHORBOL-ESTER_DAG-TYPE DOMAIN-CONTAINING PROTEIN"/>
    <property type="match status" value="1"/>
</dbReference>
<feature type="domain" description="C2H2-type" evidence="2">
    <location>
        <begin position="559"/>
        <end position="580"/>
    </location>
</feature>
<keyword evidence="4" id="KW-1185">Reference proteome</keyword>
<organism evidence="3 4">
    <name type="scientific">Daucus carota subsp. sativus</name>
    <name type="common">Carrot</name>
    <dbReference type="NCBI Taxonomy" id="79200"/>
    <lineage>
        <taxon>Eukaryota</taxon>
        <taxon>Viridiplantae</taxon>
        <taxon>Streptophyta</taxon>
        <taxon>Embryophyta</taxon>
        <taxon>Tracheophyta</taxon>
        <taxon>Spermatophyta</taxon>
        <taxon>Magnoliopsida</taxon>
        <taxon>eudicotyledons</taxon>
        <taxon>Gunneridae</taxon>
        <taxon>Pentapetalae</taxon>
        <taxon>asterids</taxon>
        <taxon>campanulids</taxon>
        <taxon>Apiales</taxon>
        <taxon>Apiaceae</taxon>
        <taxon>Apioideae</taxon>
        <taxon>Scandiceae</taxon>
        <taxon>Daucinae</taxon>
        <taxon>Daucus</taxon>
        <taxon>Daucus sect. Daucus</taxon>
    </lineage>
</organism>
<dbReference type="InterPro" id="IPR053192">
    <property type="entry name" value="Vacuole_Formation_Reg"/>
</dbReference>
<dbReference type="Proteomes" id="UP000077755">
    <property type="component" value="Chromosome 3"/>
</dbReference>
<sequence>MATTSELYNLSHELVHVSHDHPLILIDDFDSSRVAARLVCCICESPIIGLSPAYTCSLEHSPCSFFLHKTCAESSPARIIHHMHPQHRLELCNYYDFWRIIKETLRFKKADVDCAACTRQIHRGMWAYNCKLCELDWKAYESATIPFALCPRCVVMESVLDHEGHQHHSLTLLRRTACFSCDACGIKAEEFGCYICYDCHFWIHSSCAAYPRTIKLRIHEDDTLQLIYSIPEMYRRFIRHCPICRQGVEQKYWAYFCEESGYFVHIKCAAALLASGKNVIETEEDDDEQTYSDLLQFPLPRTESLVETLIAVHRSGNLTPQRNAIEDEIDNGEESPVIKHWSHPKHKLFLLEELENAHHNSDDDEMLVCDGCAQPISTASNKRYYGCIGCNYFLHTACANHLPLQSHPGNCPADPYHILKLHHYSCYPWANCCGCDARTNGFTYSCSPCGGISICISCSLTPHKIKHEYHKHPLVQRHVTSNTCNACLQDIDYGFEYGCESCSDIQIHLSCAVSFPKTIYHRWDSHSISLIYPPIYYKGLRYCEKCELEVNPEAWLYRCSECDQCFHPLCIRQPHLKLGHTIDPSITHTFHPHPLTLKIIYKNRYPQRLHRSLSCRETNCLGNLLYEPQQLVLECAGCNYIMCLYCSSQQIKS</sequence>
<dbReference type="PROSITE" id="PS00028">
    <property type="entry name" value="ZINC_FINGER_C2H2_1"/>
    <property type="match status" value="1"/>
</dbReference>
<gene>
    <name evidence="3" type="ORF">DCAR_0314201</name>
</gene>
<dbReference type="SUPFAM" id="SSF57889">
    <property type="entry name" value="Cysteine-rich domain"/>
    <property type="match status" value="6"/>
</dbReference>
<protein>
    <recommendedName>
        <fullName evidence="2">C2H2-type domain-containing protein</fullName>
    </recommendedName>
</protein>
<dbReference type="InterPro" id="IPR013087">
    <property type="entry name" value="Znf_C2H2_type"/>
</dbReference>
<reference evidence="3" key="2">
    <citation type="submission" date="2022-03" db="EMBL/GenBank/DDBJ databases">
        <title>Draft title - Genomic analysis of global carrot germplasm unveils the trajectory of domestication and the origin of high carotenoid orange carrot.</title>
        <authorList>
            <person name="Iorizzo M."/>
            <person name="Ellison S."/>
            <person name="Senalik D."/>
            <person name="Macko-Podgorni A."/>
            <person name="Grzebelus D."/>
            <person name="Bostan H."/>
            <person name="Rolling W."/>
            <person name="Curaba J."/>
            <person name="Simon P."/>
        </authorList>
    </citation>
    <scope>NUCLEOTIDE SEQUENCE</scope>
    <source>
        <tissue evidence="3">Leaf</tissue>
    </source>
</reference>
<reference evidence="3" key="1">
    <citation type="journal article" date="2016" name="Nat. Genet.">
        <title>A high-quality carrot genome assembly provides new insights into carotenoid accumulation and asterid genome evolution.</title>
        <authorList>
            <person name="Iorizzo M."/>
            <person name="Ellison S."/>
            <person name="Senalik D."/>
            <person name="Zeng P."/>
            <person name="Satapoomin P."/>
            <person name="Huang J."/>
            <person name="Bowman M."/>
            <person name="Iovene M."/>
            <person name="Sanseverino W."/>
            <person name="Cavagnaro P."/>
            <person name="Yildiz M."/>
            <person name="Macko-Podgorni A."/>
            <person name="Moranska E."/>
            <person name="Grzebelus E."/>
            <person name="Grzebelus D."/>
            <person name="Ashrafi H."/>
            <person name="Zheng Z."/>
            <person name="Cheng S."/>
            <person name="Spooner D."/>
            <person name="Van Deynze A."/>
            <person name="Simon P."/>
        </authorList>
    </citation>
    <scope>NUCLEOTIDE SEQUENCE</scope>
    <source>
        <tissue evidence="3">Leaf</tissue>
    </source>
</reference>
<evidence type="ECO:0000256" key="1">
    <source>
        <dbReference type="ARBA" id="ARBA00022737"/>
    </source>
</evidence>
<dbReference type="Pfam" id="PF03107">
    <property type="entry name" value="C1_2"/>
    <property type="match status" value="4"/>
</dbReference>
<dbReference type="InterPro" id="IPR046349">
    <property type="entry name" value="C1-like_sf"/>
</dbReference>
<dbReference type="InterPro" id="IPR004146">
    <property type="entry name" value="DC1"/>
</dbReference>
<dbReference type="AlphaFoldDB" id="A0AAF1ATY4"/>